<dbReference type="EMBL" id="FLRH01000004">
    <property type="protein sequence ID" value="SBT68537.1"/>
    <property type="molecule type" value="Genomic_DNA"/>
</dbReference>
<proteinExistence type="predicted"/>
<dbReference type="STRING" id="946078.GA0070622_5641"/>
<dbReference type="Proteomes" id="UP000199558">
    <property type="component" value="Unassembled WGS sequence"/>
</dbReference>
<sequence>MNEPLVNAYLGALGAMVSGPKPLVRRAAVEAEDIEPDLDVSEDRLREYVAAADPNDELRVQLHIRLATWDHAPIEPGLWMGDTKPNTEMRRARIMKLLGLGNKTAADFANHFSIATDDDTVIAGKWDPWYAADLQRQRDFYWSHYVAYLRKRRKWNAEAITRLDAATSRVLERFGNPAQSKPIQTKGLVVGYVQSGKTANFAGVIAKAIDVGYRLIIVMTGTTNLLREQTQRRLDMELVGRENILRGVDENDIEAAKHIDYLGDEDWIKDRFNRYGVRPLTLGKPEIRRMTTRRFDYRSLQQGLPALEFERSDKTKPIWSPENLYTTDARLVVVKKNESVLQNLISDLKNNADRLGDIPALIIDDESDQASINTVDPEKQSAGAKKERTTINERISTLLQMLPRVQYVGYTATPFANVFSDYTDKNDVFPSDYLLALRRPLDYMGVEDFHDIDSSVPESERTFANSKEKAHVRLIDDGDEELAFQQALDSFVLAGAIKLYRQGLSPDEDHYRHHTMLVHEAAKKAKHKIRAETIQELWSRSGHTLGSGMRRLRELYDSDFAPASHGLGLGHPMPESFAELEPLIGQVVRKIAPNGDPVLVINSNKEPDQEELDFDGRSVWRILVGGNKLARGFTVEGLTITYYLRTVGHAEALMQMGRWFGFRPGYRDLVRLFITAKIRDAFEAACRDEELFRDELRQYAVMADGRPLVTPADIQPLVARHGLRPTAANKMRYAQLVEKRSQSKEPSSGYPGLAEQEKLRNNVKVMTPLLLAASNRSTLSAGTRSFDAMTGEVSHAEMVEVLKQLQWRTVDTFKADLAWIESLDDQAVDKWIIVLPQRRSDRGVTIPGLGTFSLHGRKIENDSLRGNSESLHRAGLASLTGRTSKTGCAIIYPVIDKDRAYEEIPHDTWPDGVVMALRLELPEKAVPAGTRPLVYQVAPKRPIPTGNHAW</sequence>
<dbReference type="InterPro" id="IPR018310">
    <property type="entry name" value="Put_endonuclease_Z1-dom"/>
</dbReference>
<reference evidence="3" key="1">
    <citation type="submission" date="2016-06" db="EMBL/GenBank/DDBJ databases">
        <authorList>
            <person name="Varghese N."/>
            <person name="Submissions Spin"/>
        </authorList>
    </citation>
    <scope>NUCLEOTIDE SEQUENCE [LARGE SCALE GENOMIC DNA]</scope>
    <source>
        <strain evidence="3">DSM 45794</strain>
    </source>
</reference>
<evidence type="ECO:0000313" key="2">
    <source>
        <dbReference type="EMBL" id="SBT68537.1"/>
    </source>
</evidence>
<accession>A0A1A9BI33</accession>
<feature type="domain" description="Putative endonuclease Z1" evidence="1">
    <location>
        <begin position="485"/>
        <end position="721"/>
    </location>
</feature>
<evidence type="ECO:0000259" key="1">
    <source>
        <dbReference type="Pfam" id="PF10593"/>
    </source>
</evidence>
<protein>
    <submittedName>
        <fullName evidence="2">Z1 domain-containing protein</fullName>
    </submittedName>
</protein>
<dbReference type="AlphaFoldDB" id="A0A1A9BI33"/>
<dbReference type="RefSeq" id="WP_091581324.1">
    <property type="nucleotide sequence ID" value="NZ_FLRH01000004.1"/>
</dbReference>
<dbReference type="OrthoDB" id="436461at2"/>
<evidence type="ECO:0000313" key="3">
    <source>
        <dbReference type="Proteomes" id="UP000199558"/>
    </source>
</evidence>
<dbReference type="Pfam" id="PF10593">
    <property type="entry name" value="Z1"/>
    <property type="match status" value="1"/>
</dbReference>
<keyword evidence="3" id="KW-1185">Reference proteome</keyword>
<gene>
    <name evidence="2" type="ORF">GA0070622_5641</name>
</gene>
<organism evidence="2 3">
    <name type="scientific">Micromonospora sediminicola</name>
    <dbReference type="NCBI Taxonomy" id="946078"/>
    <lineage>
        <taxon>Bacteria</taxon>
        <taxon>Bacillati</taxon>
        <taxon>Actinomycetota</taxon>
        <taxon>Actinomycetes</taxon>
        <taxon>Micromonosporales</taxon>
        <taxon>Micromonosporaceae</taxon>
        <taxon>Micromonospora</taxon>
    </lineage>
</organism>
<name>A0A1A9BI33_9ACTN</name>